<dbReference type="AlphaFoldDB" id="A0A4S8P8H4"/>
<keyword evidence="3" id="KW-1003">Cell membrane</keyword>
<dbReference type="InterPro" id="IPR036259">
    <property type="entry name" value="MFS_trans_sf"/>
</dbReference>
<accession>A0A4S8P8H4</accession>
<evidence type="ECO:0000256" key="4">
    <source>
        <dbReference type="ARBA" id="ARBA00022692"/>
    </source>
</evidence>
<feature type="compositionally biased region" description="Basic residues" evidence="7">
    <location>
        <begin position="53"/>
        <end position="75"/>
    </location>
</feature>
<feature type="compositionally biased region" description="Basic residues" evidence="7">
    <location>
        <begin position="97"/>
        <end position="132"/>
    </location>
</feature>
<comment type="caution">
    <text evidence="9">The sequence shown here is derived from an EMBL/GenBank/DDBJ whole genome shotgun (WGS) entry which is preliminary data.</text>
</comment>
<dbReference type="PANTHER" id="PTHR23513">
    <property type="entry name" value="INTEGRAL MEMBRANE EFFLUX PROTEIN-RELATED"/>
    <property type="match status" value="1"/>
</dbReference>
<keyword evidence="4 8" id="KW-0812">Transmembrane</keyword>
<feature type="transmembrane region" description="Helical" evidence="8">
    <location>
        <begin position="256"/>
        <end position="284"/>
    </location>
</feature>
<feature type="region of interest" description="Disordered" evidence="7">
    <location>
        <begin position="1"/>
        <end position="152"/>
    </location>
</feature>
<dbReference type="GO" id="GO:0005886">
    <property type="term" value="C:plasma membrane"/>
    <property type="evidence" value="ECO:0007669"/>
    <property type="project" value="UniProtKB-SubCell"/>
</dbReference>
<feature type="transmembrane region" description="Helical" evidence="8">
    <location>
        <begin position="197"/>
        <end position="218"/>
    </location>
</feature>
<dbReference type="CDD" id="cd06173">
    <property type="entry name" value="MFS_MefA_like"/>
    <property type="match status" value="1"/>
</dbReference>
<dbReference type="PANTHER" id="PTHR23513:SF6">
    <property type="entry name" value="MAJOR FACILITATOR SUPERFAMILY ASSOCIATED DOMAIN-CONTAINING PROTEIN"/>
    <property type="match status" value="1"/>
</dbReference>
<evidence type="ECO:0000256" key="1">
    <source>
        <dbReference type="ARBA" id="ARBA00004651"/>
    </source>
</evidence>
<dbReference type="Proteomes" id="UP000305792">
    <property type="component" value="Unassembled WGS sequence"/>
</dbReference>
<protein>
    <submittedName>
        <fullName evidence="9">MFS transporter</fullName>
    </submittedName>
</protein>
<evidence type="ECO:0000256" key="5">
    <source>
        <dbReference type="ARBA" id="ARBA00022989"/>
    </source>
</evidence>
<keyword evidence="5 8" id="KW-1133">Transmembrane helix</keyword>
<evidence type="ECO:0000313" key="9">
    <source>
        <dbReference type="EMBL" id="THV26518.1"/>
    </source>
</evidence>
<keyword evidence="10" id="KW-1185">Reference proteome</keyword>
<evidence type="ECO:0000313" key="10">
    <source>
        <dbReference type="Proteomes" id="UP000305792"/>
    </source>
</evidence>
<evidence type="ECO:0000256" key="3">
    <source>
        <dbReference type="ARBA" id="ARBA00022475"/>
    </source>
</evidence>
<feature type="transmembrane region" description="Helical" evidence="8">
    <location>
        <begin position="296"/>
        <end position="315"/>
    </location>
</feature>
<comment type="subcellular location">
    <subcellularLocation>
        <location evidence="1">Cell membrane</location>
        <topology evidence="1">Multi-pass membrane protein</topology>
    </subcellularLocation>
</comment>
<feature type="transmembrane region" description="Helical" evidence="8">
    <location>
        <begin position="408"/>
        <end position="426"/>
    </location>
</feature>
<dbReference type="EMBL" id="STGX01000014">
    <property type="protein sequence ID" value="THV26518.1"/>
    <property type="molecule type" value="Genomic_DNA"/>
</dbReference>
<gene>
    <name evidence="9" type="ORF">E9998_18345</name>
</gene>
<evidence type="ECO:0000256" key="2">
    <source>
        <dbReference type="ARBA" id="ARBA00022448"/>
    </source>
</evidence>
<dbReference type="Pfam" id="PF05977">
    <property type="entry name" value="MFS_3"/>
    <property type="match status" value="1"/>
</dbReference>
<evidence type="ECO:0000256" key="8">
    <source>
        <dbReference type="SAM" id="Phobius"/>
    </source>
</evidence>
<feature type="transmembrane region" description="Helical" evidence="8">
    <location>
        <begin position="173"/>
        <end position="191"/>
    </location>
</feature>
<dbReference type="SUPFAM" id="SSF103473">
    <property type="entry name" value="MFS general substrate transporter"/>
    <property type="match status" value="1"/>
</dbReference>
<reference evidence="9 10" key="1">
    <citation type="journal article" date="2018" name="Int. J. Syst. Evol. Microbiol.">
        <title>Glycomyces paridis sp. nov., isolated from the medicinal plant Paris polyphylla.</title>
        <authorList>
            <person name="Fang X.M."/>
            <person name="Bai J.L."/>
            <person name="Su J."/>
            <person name="Zhao L.L."/>
            <person name="Liu H.Y."/>
            <person name="Ma B.P."/>
            <person name="Zhang Y.Q."/>
            <person name="Yu L.Y."/>
        </authorList>
    </citation>
    <scope>NUCLEOTIDE SEQUENCE [LARGE SCALE GENOMIC DNA]</scope>
    <source>
        <strain evidence="9 10">CPCC 204357</strain>
    </source>
</reference>
<dbReference type="InterPro" id="IPR010290">
    <property type="entry name" value="TM_effector"/>
</dbReference>
<name>A0A4S8P8H4_9ACTN</name>
<feature type="compositionally biased region" description="Basic residues" evidence="7">
    <location>
        <begin position="1"/>
        <end position="29"/>
    </location>
</feature>
<evidence type="ECO:0000256" key="7">
    <source>
        <dbReference type="SAM" id="MobiDB-lite"/>
    </source>
</evidence>
<evidence type="ECO:0000256" key="6">
    <source>
        <dbReference type="ARBA" id="ARBA00023136"/>
    </source>
</evidence>
<dbReference type="Gene3D" id="1.20.1250.20">
    <property type="entry name" value="MFS general substrate transporter like domains"/>
    <property type="match status" value="1"/>
</dbReference>
<feature type="transmembrane region" description="Helical" evidence="8">
    <location>
        <begin position="230"/>
        <end position="250"/>
    </location>
</feature>
<keyword evidence="2" id="KW-0813">Transport</keyword>
<feature type="transmembrane region" description="Helical" evidence="8">
    <location>
        <begin position="321"/>
        <end position="339"/>
    </location>
</feature>
<proteinExistence type="predicted"/>
<organism evidence="9 10">
    <name type="scientific">Glycomyces paridis</name>
    <dbReference type="NCBI Taxonomy" id="2126555"/>
    <lineage>
        <taxon>Bacteria</taxon>
        <taxon>Bacillati</taxon>
        <taxon>Actinomycetota</taxon>
        <taxon>Actinomycetes</taxon>
        <taxon>Glycomycetales</taxon>
        <taxon>Glycomycetaceae</taxon>
        <taxon>Glycomyces</taxon>
    </lineage>
</organism>
<feature type="transmembrane region" description="Helical" evidence="8">
    <location>
        <begin position="375"/>
        <end position="396"/>
    </location>
</feature>
<sequence length="554" mass="59806">MPGGRRRRRRRPLHDRRRRGRLRRARPRLRPLLAHADLHRARRGRPPPLRTPAHQHHRRRRSHRPPLRPPRRPRPTHAQPPPQPLHRGRLGLPRDHPLRRRGGHPLRHRGPRLPAAHRRPHRRHRHGPRRVRDRPAAPPGRGAPRRQDRLTVTAPTAEAATGTGFHLLVASKFASTVAYATSWVLLPLFVYQSSGSAVAAAAASAANVVPFLLFGMFAGAAVDRSSPVRVMAWMEAANAAVLLGVPLLAFFDAVGPVTLCAIGFASATAYVWFDVASAATVPALVGREGLFRANSLLWMTTTVLTAIAAPVGYFLADALRLGPTFAVLAACYVASGILISRVRLPKTEPAPRELGAVRAGWKFIAAHDLLRSYTLTNIGVGVSAGAVYGLMVVFAAEALGLDAEDYRVAWIIAASGVGALIGAALAPRFKGRAPIPMARWMTGLDLVLLLAYAAAPHWVLAAAALLCWNAVHTCFLVVGISVRQTVTPQRLQGRVNAVGRMVVWGSVPLGTLLCGSLTELIGPRPALAVLAVFALAGLAVALRTPRTLSLEEPA</sequence>
<feature type="transmembrane region" description="Helical" evidence="8">
    <location>
        <begin position="524"/>
        <end position="542"/>
    </location>
</feature>
<keyword evidence="6 8" id="KW-0472">Membrane</keyword>